<dbReference type="EMBL" id="JH992976">
    <property type="protein sequence ID" value="EKX51055.1"/>
    <property type="molecule type" value="Genomic_DNA"/>
</dbReference>
<reference evidence="5" key="2">
    <citation type="submission" date="2012-11" db="EMBL/GenBank/DDBJ databases">
        <authorList>
            <person name="Kuo A."/>
            <person name="Curtis B.A."/>
            <person name="Tanifuji G."/>
            <person name="Burki F."/>
            <person name="Gruber A."/>
            <person name="Irimia M."/>
            <person name="Maruyama S."/>
            <person name="Arias M.C."/>
            <person name="Ball S.G."/>
            <person name="Gile G.H."/>
            <person name="Hirakawa Y."/>
            <person name="Hopkins J.F."/>
            <person name="Rensing S.A."/>
            <person name="Schmutz J."/>
            <person name="Symeonidi A."/>
            <person name="Elias M."/>
            <person name="Eveleigh R.J."/>
            <person name="Herman E.K."/>
            <person name="Klute M.J."/>
            <person name="Nakayama T."/>
            <person name="Obornik M."/>
            <person name="Reyes-Prieto A."/>
            <person name="Armbrust E.V."/>
            <person name="Aves S.J."/>
            <person name="Beiko R.G."/>
            <person name="Coutinho P."/>
            <person name="Dacks J.B."/>
            <person name="Durnford D.G."/>
            <person name="Fast N.M."/>
            <person name="Green B.R."/>
            <person name="Grisdale C."/>
            <person name="Hempe F."/>
            <person name="Henrissat B."/>
            <person name="Hoppner M.P."/>
            <person name="Ishida K.-I."/>
            <person name="Kim E."/>
            <person name="Koreny L."/>
            <person name="Kroth P.G."/>
            <person name="Liu Y."/>
            <person name="Malik S.-B."/>
            <person name="Maier U.G."/>
            <person name="McRose D."/>
            <person name="Mock T."/>
            <person name="Neilson J.A."/>
            <person name="Onodera N.T."/>
            <person name="Poole A.M."/>
            <person name="Pritham E.J."/>
            <person name="Richards T.A."/>
            <person name="Rocap G."/>
            <person name="Roy S.W."/>
            <person name="Sarai C."/>
            <person name="Schaack S."/>
            <person name="Shirato S."/>
            <person name="Slamovits C.H."/>
            <person name="Spencer D.F."/>
            <person name="Suzuki S."/>
            <person name="Worden A.Z."/>
            <person name="Zauner S."/>
            <person name="Barry K."/>
            <person name="Bell C."/>
            <person name="Bharti A.K."/>
            <person name="Crow J.A."/>
            <person name="Grimwood J."/>
            <person name="Kramer R."/>
            <person name="Lindquist E."/>
            <person name="Lucas S."/>
            <person name="Salamov A."/>
            <person name="McFadden G.I."/>
            <person name="Lane C.E."/>
            <person name="Keeling P.J."/>
            <person name="Gray M.W."/>
            <person name="Grigoriev I.V."/>
            <person name="Archibald J.M."/>
        </authorList>
    </citation>
    <scope>NUCLEOTIDE SEQUENCE</scope>
    <source>
        <strain evidence="5">CCMP2712</strain>
    </source>
</reference>
<dbReference type="InterPro" id="IPR014830">
    <property type="entry name" value="Glycolipid_transfer_prot_dom"/>
</dbReference>
<dbReference type="eggNOG" id="KOG3221">
    <property type="taxonomic scope" value="Eukaryota"/>
</dbReference>
<evidence type="ECO:0000313" key="5">
    <source>
        <dbReference type="Proteomes" id="UP000011087"/>
    </source>
</evidence>
<dbReference type="GO" id="GO:1902388">
    <property type="term" value="F:ceramide 1-phosphate transfer activity"/>
    <property type="evidence" value="ECO:0007669"/>
    <property type="project" value="TreeGrafter"/>
</dbReference>
<dbReference type="EnsemblProtists" id="EKX51055">
    <property type="protein sequence ID" value="EKX51055"/>
    <property type="gene ID" value="GUITHDRAFT_92693"/>
</dbReference>
<dbReference type="STRING" id="905079.L1JS86"/>
<dbReference type="Proteomes" id="UP000011087">
    <property type="component" value="Unassembled WGS sequence"/>
</dbReference>
<dbReference type="FunFam" id="1.10.3520.10:FF:000001">
    <property type="entry name" value="Pleckstrin domain-containing family A member 8"/>
    <property type="match status" value="1"/>
</dbReference>
<reference evidence="3 5" key="1">
    <citation type="journal article" date="2012" name="Nature">
        <title>Algal genomes reveal evolutionary mosaicism and the fate of nucleomorphs.</title>
        <authorList>
            <consortium name="DOE Joint Genome Institute"/>
            <person name="Curtis B.A."/>
            <person name="Tanifuji G."/>
            <person name="Burki F."/>
            <person name="Gruber A."/>
            <person name="Irimia M."/>
            <person name="Maruyama S."/>
            <person name="Arias M.C."/>
            <person name="Ball S.G."/>
            <person name="Gile G.H."/>
            <person name="Hirakawa Y."/>
            <person name="Hopkins J.F."/>
            <person name="Kuo A."/>
            <person name="Rensing S.A."/>
            <person name="Schmutz J."/>
            <person name="Symeonidi A."/>
            <person name="Elias M."/>
            <person name="Eveleigh R.J."/>
            <person name="Herman E.K."/>
            <person name="Klute M.J."/>
            <person name="Nakayama T."/>
            <person name="Obornik M."/>
            <person name="Reyes-Prieto A."/>
            <person name="Armbrust E.V."/>
            <person name="Aves S.J."/>
            <person name="Beiko R.G."/>
            <person name="Coutinho P."/>
            <person name="Dacks J.B."/>
            <person name="Durnford D.G."/>
            <person name="Fast N.M."/>
            <person name="Green B.R."/>
            <person name="Grisdale C.J."/>
            <person name="Hempel F."/>
            <person name="Henrissat B."/>
            <person name="Hoppner M.P."/>
            <person name="Ishida K."/>
            <person name="Kim E."/>
            <person name="Koreny L."/>
            <person name="Kroth P.G."/>
            <person name="Liu Y."/>
            <person name="Malik S.B."/>
            <person name="Maier U.G."/>
            <person name="McRose D."/>
            <person name="Mock T."/>
            <person name="Neilson J.A."/>
            <person name="Onodera N.T."/>
            <person name="Poole A.M."/>
            <person name="Pritham E.J."/>
            <person name="Richards T.A."/>
            <person name="Rocap G."/>
            <person name="Roy S.W."/>
            <person name="Sarai C."/>
            <person name="Schaack S."/>
            <person name="Shirato S."/>
            <person name="Slamovits C.H."/>
            <person name="Spencer D.F."/>
            <person name="Suzuki S."/>
            <person name="Worden A.Z."/>
            <person name="Zauner S."/>
            <person name="Barry K."/>
            <person name="Bell C."/>
            <person name="Bharti A.K."/>
            <person name="Crow J.A."/>
            <person name="Grimwood J."/>
            <person name="Kramer R."/>
            <person name="Lindquist E."/>
            <person name="Lucas S."/>
            <person name="Salamov A."/>
            <person name="McFadden G.I."/>
            <person name="Lane C.E."/>
            <person name="Keeling P.J."/>
            <person name="Gray M.W."/>
            <person name="Grigoriev I.V."/>
            <person name="Archibald J.M."/>
        </authorList>
    </citation>
    <scope>NUCLEOTIDE SEQUENCE</scope>
    <source>
        <strain evidence="3 5">CCMP2712</strain>
    </source>
</reference>
<dbReference type="InterPro" id="IPR036497">
    <property type="entry name" value="GLTP_sf"/>
</dbReference>
<accession>L1JS86</accession>
<dbReference type="GeneID" id="17308012"/>
<reference evidence="4" key="3">
    <citation type="submission" date="2015-06" db="UniProtKB">
        <authorList>
            <consortium name="EnsemblProtists"/>
        </authorList>
    </citation>
    <scope>IDENTIFICATION</scope>
</reference>
<dbReference type="PaxDb" id="55529-EKX51055"/>
<dbReference type="HOGENOM" id="CLU_079400_2_0_1"/>
<evidence type="ECO:0000313" key="4">
    <source>
        <dbReference type="EnsemblProtists" id="EKX51055"/>
    </source>
</evidence>
<dbReference type="Gene3D" id="1.10.3520.10">
    <property type="entry name" value="Glycolipid transfer protein"/>
    <property type="match status" value="1"/>
</dbReference>
<organism evidence="3">
    <name type="scientific">Guillardia theta (strain CCMP2712)</name>
    <name type="common">Cryptophyte</name>
    <dbReference type="NCBI Taxonomy" id="905079"/>
    <lineage>
        <taxon>Eukaryota</taxon>
        <taxon>Cryptophyceae</taxon>
        <taxon>Pyrenomonadales</taxon>
        <taxon>Geminigeraceae</taxon>
        <taxon>Guillardia</taxon>
    </lineage>
</organism>
<dbReference type="OrthoDB" id="205255at2759"/>
<dbReference type="PANTHER" id="PTHR10219:SF25">
    <property type="entry name" value="PLECKSTRIN HOMOLOGY DOMAIN-CONTAINING FAMILY A MEMBER 8"/>
    <property type="match status" value="1"/>
</dbReference>
<name>L1JS86_GUITC</name>
<dbReference type="GO" id="GO:0016020">
    <property type="term" value="C:membrane"/>
    <property type="evidence" value="ECO:0007669"/>
    <property type="project" value="TreeGrafter"/>
</dbReference>
<dbReference type="PANTHER" id="PTHR10219">
    <property type="entry name" value="GLYCOLIPID TRANSFER PROTEIN-RELATED"/>
    <property type="match status" value="1"/>
</dbReference>
<dbReference type="Pfam" id="PF08718">
    <property type="entry name" value="GLTP"/>
    <property type="match status" value="1"/>
</dbReference>
<keyword evidence="1" id="KW-0813">Transport</keyword>
<gene>
    <name evidence="3" type="ORF">GUITHDRAFT_92693</name>
</gene>
<dbReference type="GO" id="GO:1902387">
    <property type="term" value="F:ceramide 1-phosphate binding"/>
    <property type="evidence" value="ECO:0007669"/>
    <property type="project" value="TreeGrafter"/>
</dbReference>
<proteinExistence type="predicted"/>
<dbReference type="RefSeq" id="XP_005838035.1">
    <property type="nucleotide sequence ID" value="XM_005837978.1"/>
</dbReference>
<evidence type="ECO:0000259" key="2">
    <source>
        <dbReference type="Pfam" id="PF08718"/>
    </source>
</evidence>
<dbReference type="GO" id="GO:0005829">
    <property type="term" value="C:cytosol"/>
    <property type="evidence" value="ECO:0007669"/>
    <property type="project" value="TreeGrafter"/>
</dbReference>
<keyword evidence="5" id="KW-1185">Reference proteome</keyword>
<sequence length="199" mass="21719">MSAAFFPPVTEAWKKAQVKDGDVPCTAFLEAAEAFIPLFDRLGTVFSPVKSDVGGNVTKLKAAHAKNPTASLNKLILDEVAAGKTKDKTSASIALLWFKRAMQFIFSMLKKVSAGEDANKAAKSAYDETLSHYHGFLVKKSFQVALMAAPGSDSMLKALGNDKDQTMREMQEWVSAASPILDFIHEFLDKNNLDDKSKV</sequence>
<dbReference type="KEGG" id="gtt:GUITHDRAFT_92693"/>
<evidence type="ECO:0000256" key="1">
    <source>
        <dbReference type="ARBA" id="ARBA00022448"/>
    </source>
</evidence>
<feature type="domain" description="Glycolipid transfer protein" evidence="2">
    <location>
        <begin position="24"/>
        <end position="160"/>
    </location>
</feature>
<evidence type="ECO:0000313" key="3">
    <source>
        <dbReference type="EMBL" id="EKX51055.1"/>
    </source>
</evidence>
<protein>
    <recommendedName>
        <fullName evidence="2">Glycolipid transfer protein domain-containing protein</fullName>
    </recommendedName>
</protein>
<dbReference type="SUPFAM" id="SSF110004">
    <property type="entry name" value="Glycolipid transfer protein, GLTP"/>
    <property type="match status" value="1"/>
</dbReference>
<dbReference type="OMA" id="EMHGAEW"/>
<dbReference type="AlphaFoldDB" id="L1JS86"/>